<gene>
    <name evidence="2" type="ORF">KIW84_057383</name>
</gene>
<comment type="caution">
    <text evidence="2">The sequence shown here is derived from an EMBL/GenBank/DDBJ whole genome shotgun (WGS) entry which is preliminary data.</text>
</comment>
<dbReference type="AlphaFoldDB" id="A0A9D4X473"/>
<name>A0A9D4X473_PEA</name>
<reference evidence="2 3" key="1">
    <citation type="journal article" date="2022" name="Nat. Genet.">
        <title>Improved pea reference genome and pan-genome highlight genomic features and evolutionary characteristics.</title>
        <authorList>
            <person name="Yang T."/>
            <person name="Liu R."/>
            <person name="Luo Y."/>
            <person name="Hu S."/>
            <person name="Wang D."/>
            <person name="Wang C."/>
            <person name="Pandey M.K."/>
            <person name="Ge S."/>
            <person name="Xu Q."/>
            <person name="Li N."/>
            <person name="Li G."/>
            <person name="Huang Y."/>
            <person name="Saxena R.K."/>
            <person name="Ji Y."/>
            <person name="Li M."/>
            <person name="Yan X."/>
            <person name="He Y."/>
            <person name="Liu Y."/>
            <person name="Wang X."/>
            <person name="Xiang C."/>
            <person name="Varshney R.K."/>
            <person name="Ding H."/>
            <person name="Gao S."/>
            <person name="Zong X."/>
        </authorList>
    </citation>
    <scope>NUCLEOTIDE SEQUENCE [LARGE SCALE GENOMIC DNA]</scope>
    <source>
        <strain evidence="2 3">cv. Zhongwan 6</strain>
    </source>
</reference>
<dbReference type="EMBL" id="JAMSHJ010000005">
    <property type="protein sequence ID" value="KAI5412725.1"/>
    <property type="molecule type" value="Genomic_DNA"/>
</dbReference>
<dbReference type="InterPro" id="IPR036691">
    <property type="entry name" value="Endo/exonu/phosph_ase_sf"/>
</dbReference>
<dbReference type="Gene3D" id="3.60.10.10">
    <property type="entry name" value="Endonuclease/exonuclease/phosphatase"/>
    <property type="match status" value="1"/>
</dbReference>
<keyword evidence="3" id="KW-1185">Reference proteome</keyword>
<accession>A0A9D4X473</accession>
<protein>
    <submittedName>
        <fullName evidence="2">Uncharacterized protein</fullName>
    </submittedName>
</protein>
<dbReference type="Gramene" id="Psat05G0738300-T1">
    <property type="protein sequence ID" value="KAI5412725.1"/>
    <property type="gene ID" value="KIW84_057383"/>
</dbReference>
<evidence type="ECO:0000313" key="2">
    <source>
        <dbReference type="EMBL" id="KAI5412725.1"/>
    </source>
</evidence>
<evidence type="ECO:0000256" key="1">
    <source>
        <dbReference type="SAM" id="MobiDB-lite"/>
    </source>
</evidence>
<dbReference type="Proteomes" id="UP001058974">
    <property type="component" value="Chromosome 5"/>
</dbReference>
<feature type="region of interest" description="Disordered" evidence="1">
    <location>
        <begin position="1"/>
        <end position="55"/>
    </location>
</feature>
<evidence type="ECO:0000313" key="3">
    <source>
        <dbReference type="Proteomes" id="UP001058974"/>
    </source>
</evidence>
<sequence>MWGKAGNYSKEEEDGKFRVHDNQRSLEGIQEGGCPKDLGNEDSMEKVNSHSHVGTHVKVEVGKVSKSKSNGEKLNFGISEADGFNHIIMGVHETFNVADEWDSKIRHLPVAEVPTVLRLDKNVSTFQDNSSLGNMGREVIISDLISCSPRMPGEPYIPIGDDNVNSTGLIPSSPMVEEASSRYSRGSILFFKSITNTDVNQGNTQVVDDKLVRCLWGNDGFEWSATGSIGQLGPCEKTFLWSELIRLKSSLPLGEWLIGGDFNADKSELERKGKGRSSSVKLVDMPVMRNRFTWYNSSGTFKRRLDIILLSDQLIRKWKVVAQKVGGRNVRVIESWDSIHVCDSVSNTLVAKLKGLRKKLRWWNKHIFGWVDLRIDEEVEVLNSIKANMED</sequence>
<feature type="compositionally biased region" description="Basic and acidic residues" evidence="1">
    <location>
        <begin position="9"/>
        <end position="24"/>
    </location>
</feature>
<organism evidence="2 3">
    <name type="scientific">Pisum sativum</name>
    <name type="common">Garden pea</name>
    <name type="synonym">Lathyrus oleraceus</name>
    <dbReference type="NCBI Taxonomy" id="3888"/>
    <lineage>
        <taxon>Eukaryota</taxon>
        <taxon>Viridiplantae</taxon>
        <taxon>Streptophyta</taxon>
        <taxon>Embryophyta</taxon>
        <taxon>Tracheophyta</taxon>
        <taxon>Spermatophyta</taxon>
        <taxon>Magnoliopsida</taxon>
        <taxon>eudicotyledons</taxon>
        <taxon>Gunneridae</taxon>
        <taxon>Pentapetalae</taxon>
        <taxon>rosids</taxon>
        <taxon>fabids</taxon>
        <taxon>Fabales</taxon>
        <taxon>Fabaceae</taxon>
        <taxon>Papilionoideae</taxon>
        <taxon>50 kb inversion clade</taxon>
        <taxon>NPAAA clade</taxon>
        <taxon>Hologalegina</taxon>
        <taxon>IRL clade</taxon>
        <taxon>Fabeae</taxon>
        <taxon>Lathyrus</taxon>
    </lineage>
</organism>
<proteinExistence type="predicted"/>
<dbReference type="SUPFAM" id="SSF56219">
    <property type="entry name" value="DNase I-like"/>
    <property type="match status" value="1"/>
</dbReference>